<dbReference type="InterPro" id="IPR035976">
    <property type="entry name" value="Sushi/SCR/CCP_sf"/>
</dbReference>
<dbReference type="SUPFAM" id="SSF57535">
    <property type="entry name" value="Complement control module/SCR domain"/>
    <property type="match status" value="1"/>
</dbReference>
<evidence type="ECO:0000256" key="2">
    <source>
        <dbReference type="PROSITE-ProRule" id="PRU00302"/>
    </source>
</evidence>
<feature type="region of interest" description="Disordered" evidence="3">
    <location>
        <begin position="330"/>
        <end position="358"/>
    </location>
</feature>
<dbReference type="PROSITE" id="PS50923">
    <property type="entry name" value="SUSHI"/>
    <property type="match status" value="1"/>
</dbReference>
<dbReference type="InterPro" id="IPR042372">
    <property type="entry name" value="IL15RA"/>
</dbReference>
<protein>
    <recommendedName>
        <fullName evidence="5">Sushi domain-containing protein</fullName>
    </recommendedName>
</protein>
<dbReference type="Gene3D" id="2.20.28.230">
    <property type="match status" value="1"/>
</dbReference>
<dbReference type="EMBL" id="JAWDJR010000004">
    <property type="protein sequence ID" value="KAK9976104.1"/>
    <property type="molecule type" value="Genomic_DNA"/>
</dbReference>
<accession>A0AAW2AQV3</accession>
<evidence type="ECO:0000313" key="7">
    <source>
        <dbReference type="Proteomes" id="UP001479290"/>
    </source>
</evidence>
<evidence type="ECO:0000313" key="6">
    <source>
        <dbReference type="EMBL" id="KAK9976104.1"/>
    </source>
</evidence>
<dbReference type="InterPro" id="IPR000436">
    <property type="entry name" value="Sushi_SCR_CCP_dom"/>
</dbReference>
<feature type="domain" description="Sushi" evidence="5">
    <location>
        <begin position="67"/>
        <end position="129"/>
    </location>
</feature>
<dbReference type="PANTHER" id="PTHR15060:SF0">
    <property type="entry name" value="INTERLEUKIN-15 RECEPTOR SUBUNIT ALPHA"/>
    <property type="match status" value="1"/>
</dbReference>
<evidence type="ECO:0000259" key="5">
    <source>
        <dbReference type="PROSITE" id="PS50923"/>
    </source>
</evidence>
<sequence>MLEAESDVSTQHKCRTSLRGGVISYTFVWIYPSAFHLNSPGQADMHVLLILIFMTAANQHNFARASGFCGPPQINYTVPVHETYPINKTIRLQCVEGYVRKAGTSNLIRCTEKHGKLLWDYILNFECIPDPRKPNVPKTDTTTPHVTKTETQMPHFTSSTTESTEIKISTVLGTSMPTTATGHITLTTTNEVVTTKTRRTTSQPTLKSTTKEAESITTTNEITSSTSSSFTSRDYMTATSSHSSSSSFTTITGVNVSVKTSTVSEETKMEATSSNYTSTVSGVTSIIIICLAAAVFLFCWRWRHRERSDRNGIQLYHNVCTSEHCSTDPNTAANKPSTVSVNDTNQPQTGFLNDVDTSDKLLPQTDSC</sequence>
<dbReference type="AlphaFoldDB" id="A0AAW2AQV3"/>
<keyword evidence="4" id="KW-1133">Transmembrane helix</keyword>
<feature type="compositionally biased region" description="Low complexity" evidence="3">
    <location>
        <begin position="194"/>
        <end position="205"/>
    </location>
</feature>
<organism evidence="6 7">
    <name type="scientific">Culter alburnus</name>
    <name type="common">Topmouth culter</name>
    <dbReference type="NCBI Taxonomy" id="194366"/>
    <lineage>
        <taxon>Eukaryota</taxon>
        <taxon>Metazoa</taxon>
        <taxon>Chordata</taxon>
        <taxon>Craniata</taxon>
        <taxon>Vertebrata</taxon>
        <taxon>Euteleostomi</taxon>
        <taxon>Actinopterygii</taxon>
        <taxon>Neopterygii</taxon>
        <taxon>Teleostei</taxon>
        <taxon>Ostariophysi</taxon>
        <taxon>Cypriniformes</taxon>
        <taxon>Xenocyprididae</taxon>
        <taxon>Xenocypridinae</taxon>
        <taxon>Culter</taxon>
    </lineage>
</organism>
<dbReference type="PANTHER" id="PTHR15060">
    <property type="entry name" value="INTERLEUKIN-15 RECEPTOR SUBUNIT ALPHA"/>
    <property type="match status" value="1"/>
</dbReference>
<keyword evidence="1" id="KW-1015">Disulfide bond</keyword>
<keyword evidence="7" id="KW-1185">Reference proteome</keyword>
<feature type="region of interest" description="Disordered" evidence="3">
    <location>
        <begin position="194"/>
        <end position="220"/>
    </location>
</feature>
<comment type="caution">
    <text evidence="6">The sequence shown here is derived from an EMBL/GenBank/DDBJ whole genome shotgun (WGS) entry which is preliminary data.</text>
</comment>
<keyword evidence="4" id="KW-0472">Membrane</keyword>
<name>A0AAW2AQV3_CULAL</name>
<gene>
    <name evidence="6" type="ORF">ABG768_021310</name>
</gene>
<feature type="compositionally biased region" description="Polar residues" evidence="3">
    <location>
        <begin position="330"/>
        <end position="351"/>
    </location>
</feature>
<dbReference type="GO" id="GO:0042010">
    <property type="term" value="F:interleukin-15 receptor activity"/>
    <property type="evidence" value="ECO:0007669"/>
    <property type="project" value="InterPro"/>
</dbReference>
<reference evidence="6 7" key="1">
    <citation type="submission" date="2024-05" db="EMBL/GenBank/DDBJ databases">
        <title>A high-quality chromosomal-level genome assembly of Topmouth culter (Culter alburnus).</title>
        <authorList>
            <person name="Zhao H."/>
        </authorList>
    </citation>
    <scope>NUCLEOTIDE SEQUENCE [LARGE SCALE GENOMIC DNA]</scope>
    <source>
        <strain evidence="6">CATC2023</strain>
        <tissue evidence="6">Muscle</tissue>
    </source>
</reference>
<dbReference type="Pfam" id="PF00084">
    <property type="entry name" value="Sushi"/>
    <property type="match status" value="1"/>
</dbReference>
<proteinExistence type="predicted"/>
<dbReference type="Proteomes" id="UP001479290">
    <property type="component" value="Unassembled WGS sequence"/>
</dbReference>
<comment type="caution">
    <text evidence="2">Lacks conserved residue(s) required for the propagation of feature annotation.</text>
</comment>
<feature type="transmembrane region" description="Helical" evidence="4">
    <location>
        <begin position="280"/>
        <end position="300"/>
    </location>
</feature>
<evidence type="ECO:0000256" key="3">
    <source>
        <dbReference type="SAM" id="MobiDB-lite"/>
    </source>
</evidence>
<keyword evidence="4" id="KW-0812">Transmembrane</keyword>
<evidence type="ECO:0000256" key="1">
    <source>
        <dbReference type="ARBA" id="ARBA00023157"/>
    </source>
</evidence>
<evidence type="ECO:0000256" key="4">
    <source>
        <dbReference type="SAM" id="Phobius"/>
    </source>
</evidence>
<keyword evidence="2" id="KW-0768">Sushi</keyword>